<dbReference type="Proteomes" id="UP000677918">
    <property type="component" value="Unassembled WGS sequence"/>
</dbReference>
<evidence type="ECO:0008006" key="8">
    <source>
        <dbReference type="Google" id="ProtNLM"/>
    </source>
</evidence>
<organism evidence="6 7">
    <name type="scientific">Xylanibacillus composti</name>
    <dbReference type="NCBI Taxonomy" id="1572762"/>
    <lineage>
        <taxon>Bacteria</taxon>
        <taxon>Bacillati</taxon>
        <taxon>Bacillota</taxon>
        <taxon>Bacilli</taxon>
        <taxon>Bacillales</taxon>
        <taxon>Paenibacillaceae</taxon>
        <taxon>Xylanibacillus</taxon>
    </lineage>
</organism>
<proteinExistence type="predicted"/>
<evidence type="ECO:0000313" key="6">
    <source>
        <dbReference type="EMBL" id="GIQ67511.1"/>
    </source>
</evidence>
<dbReference type="PANTHER" id="PTHR37323:SF1">
    <property type="entry name" value="L-ORNITHINE N(ALPHA)-ACYLTRANSFERASE"/>
    <property type="match status" value="1"/>
</dbReference>
<sequence length="259" mass="29958">MWIMMQLASQAQGSQDQLAVMIATSQDDIEEALRLRYRVFVEEEKKLQLMNDSGLEQDRYDEFCDHLIVKHLGSGQVVGTYRLLPGDRAMQHGGFYSESEFDLNGFAEQKPMTMELGRSCVDPAYRSGKVIQMLWEGIAACLASSHHKYLIGCASVRLKSLDELNLIYTMLRRRSIITDRFGIRPLATHRISGLREVETELSDKELFRRLPPLMKGYQWLGAEIGGDPAYDDIFETIDFLIVLEKERVTRRYQKHFFHR</sequence>
<accession>A0A8J4H152</accession>
<dbReference type="Gene3D" id="3.40.630.30">
    <property type="match status" value="1"/>
</dbReference>
<evidence type="ECO:0000256" key="1">
    <source>
        <dbReference type="ARBA" id="ARBA00005189"/>
    </source>
</evidence>
<keyword evidence="4" id="KW-0443">Lipid metabolism</keyword>
<keyword evidence="3" id="KW-0808">Transferase</keyword>
<comment type="caution">
    <text evidence="6">The sequence shown here is derived from an EMBL/GenBank/DDBJ whole genome shotgun (WGS) entry which is preliminary data.</text>
</comment>
<reference evidence="6" key="1">
    <citation type="submission" date="2021-04" db="EMBL/GenBank/DDBJ databases">
        <title>Draft genome sequence of Xylanibacillus composti strain K13.</title>
        <authorList>
            <person name="Uke A."/>
            <person name="Chhe C."/>
            <person name="Baramee S."/>
            <person name="Kosugi A."/>
        </authorList>
    </citation>
    <scope>NUCLEOTIDE SEQUENCE</scope>
    <source>
        <strain evidence="6">K13</strain>
    </source>
</reference>
<evidence type="ECO:0000256" key="4">
    <source>
        <dbReference type="ARBA" id="ARBA00023098"/>
    </source>
</evidence>
<evidence type="ECO:0000256" key="2">
    <source>
        <dbReference type="ARBA" id="ARBA00022516"/>
    </source>
</evidence>
<protein>
    <recommendedName>
        <fullName evidence="8">GNAT family N-acetyltransferase</fullName>
    </recommendedName>
</protein>
<dbReference type="InterPro" id="IPR016181">
    <property type="entry name" value="Acyl_CoA_acyltransferase"/>
</dbReference>
<keyword evidence="7" id="KW-1185">Reference proteome</keyword>
<dbReference type="EMBL" id="BOVK01000005">
    <property type="protein sequence ID" value="GIQ67511.1"/>
    <property type="molecule type" value="Genomic_DNA"/>
</dbReference>
<name>A0A8J4H152_9BACL</name>
<dbReference type="GO" id="GO:0006629">
    <property type="term" value="P:lipid metabolic process"/>
    <property type="evidence" value="ECO:0007669"/>
    <property type="project" value="UniProtKB-KW"/>
</dbReference>
<dbReference type="SUPFAM" id="SSF55729">
    <property type="entry name" value="Acyl-CoA N-acyltransferases (Nat)"/>
    <property type="match status" value="1"/>
</dbReference>
<keyword evidence="5" id="KW-0012">Acyltransferase</keyword>
<comment type="pathway">
    <text evidence="1">Lipid metabolism.</text>
</comment>
<dbReference type="AlphaFoldDB" id="A0A8J4H152"/>
<dbReference type="Pfam" id="PF13444">
    <property type="entry name" value="Acetyltransf_5"/>
    <property type="match status" value="1"/>
</dbReference>
<keyword evidence="2" id="KW-0444">Lipid biosynthesis</keyword>
<gene>
    <name evidence="6" type="ORF">XYCOK13_03350</name>
</gene>
<evidence type="ECO:0000256" key="3">
    <source>
        <dbReference type="ARBA" id="ARBA00022679"/>
    </source>
</evidence>
<evidence type="ECO:0000256" key="5">
    <source>
        <dbReference type="ARBA" id="ARBA00023315"/>
    </source>
</evidence>
<evidence type="ECO:0000313" key="7">
    <source>
        <dbReference type="Proteomes" id="UP000677918"/>
    </source>
</evidence>
<dbReference type="GO" id="GO:0016746">
    <property type="term" value="F:acyltransferase activity"/>
    <property type="evidence" value="ECO:0007669"/>
    <property type="project" value="UniProtKB-KW"/>
</dbReference>
<dbReference type="InterPro" id="IPR052351">
    <property type="entry name" value="Ornithine_N-alpha-AT"/>
</dbReference>
<dbReference type="PANTHER" id="PTHR37323">
    <property type="entry name" value="GCN5-RELATED N-ACETYLTRANSFERASE"/>
    <property type="match status" value="1"/>
</dbReference>